<feature type="compositionally biased region" description="Pro residues" evidence="7">
    <location>
        <begin position="1"/>
        <end position="20"/>
    </location>
</feature>
<evidence type="ECO:0000313" key="10">
    <source>
        <dbReference type="Proteomes" id="UP001500037"/>
    </source>
</evidence>
<keyword evidence="6 8" id="KW-0472">Membrane</keyword>
<feature type="transmembrane region" description="Helical" evidence="8">
    <location>
        <begin position="105"/>
        <end position="128"/>
    </location>
</feature>
<feature type="transmembrane region" description="Helical" evidence="8">
    <location>
        <begin position="379"/>
        <end position="400"/>
    </location>
</feature>
<dbReference type="Gene3D" id="1.20.1250.20">
    <property type="entry name" value="MFS general substrate transporter like domains"/>
    <property type="match status" value="1"/>
</dbReference>
<accession>A0ABN1VY32</accession>
<feature type="transmembrane region" description="Helical" evidence="8">
    <location>
        <begin position="282"/>
        <end position="303"/>
    </location>
</feature>
<keyword evidence="4 8" id="KW-0812">Transmembrane</keyword>
<dbReference type="EMBL" id="BAAALF010000019">
    <property type="protein sequence ID" value="GAA1227064.1"/>
    <property type="molecule type" value="Genomic_DNA"/>
</dbReference>
<feature type="transmembrane region" description="Helical" evidence="8">
    <location>
        <begin position="339"/>
        <end position="358"/>
    </location>
</feature>
<dbReference type="Pfam" id="PF05977">
    <property type="entry name" value="MFS_3"/>
    <property type="match status" value="1"/>
</dbReference>
<evidence type="ECO:0000256" key="2">
    <source>
        <dbReference type="ARBA" id="ARBA00022448"/>
    </source>
</evidence>
<evidence type="ECO:0000256" key="7">
    <source>
        <dbReference type="SAM" id="MobiDB-lite"/>
    </source>
</evidence>
<comment type="subcellular location">
    <subcellularLocation>
        <location evidence="1">Cell membrane</location>
        <topology evidence="1">Multi-pass membrane protein</topology>
    </subcellularLocation>
</comment>
<evidence type="ECO:0000256" key="8">
    <source>
        <dbReference type="SAM" id="Phobius"/>
    </source>
</evidence>
<dbReference type="InterPro" id="IPR010290">
    <property type="entry name" value="TM_effector"/>
</dbReference>
<keyword evidence="2" id="KW-0813">Transport</keyword>
<evidence type="ECO:0000256" key="3">
    <source>
        <dbReference type="ARBA" id="ARBA00022475"/>
    </source>
</evidence>
<dbReference type="Proteomes" id="UP001500037">
    <property type="component" value="Unassembled WGS sequence"/>
</dbReference>
<feature type="region of interest" description="Disordered" evidence="7">
    <location>
        <begin position="1"/>
        <end position="22"/>
    </location>
</feature>
<feature type="transmembrane region" description="Helical" evidence="8">
    <location>
        <begin position="315"/>
        <end position="333"/>
    </location>
</feature>
<feature type="transmembrane region" description="Helical" evidence="8">
    <location>
        <begin position="254"/>
        <end position="276"/>
    </location>
</feature>
<dbReference type="RefSeq" id="WP_344440628.1">
    <property type="nucleotide sequence ID" value="NZ_BAAALF010000019.1"/>
</dbReference>
<proteinExistence type="predicted"/>
<evidence type="ECO:0000256" key="4">
    <source>
        <dbReference type="ARBA" id="ARBA00022692"/>
    </source>
</evidence>
<sequence length="450" mass="46659">MSTNPSPRPTPPASEPPADPPLSRNRDFVLLWSGSALSIAGSTASTVAYPLLVLALTGSAADAGLAGFTALLPLLLLPVPAGALVDRWDRKRLMIWCDVIRGIGAASIVLALALGALSLPQILAVGFVEGSLSVFYELASYAAIPNLVPDGRLTEALSRGEARERGATTLGTPLGGLLFGLGRALPFVVDAVSYLVSVVTLLLIRKDFQATPPATAPAAAAIGPADEPAERQRLLPEMAAGFAWLWRDPFLRTAAVAVAGSNLLFRALFLVVLVLAKARGASPGMIGIFLGVAGVGGLLGSLASSWCQRRLSMRVVVIGANWAWALLTVGLAVSSSLYLMGALYALMWFVGPIWNVAVATQQLRSTPDHLQGRVLGASGLLSGGALPLGSLAGGLLLQWYGTGTTMTVLAVWMVLLAGAVTLSRAVRRPPPRPDPDPAPATRTPVDLPSG</sequence>
<protein>
    <submittedName>
        <fullName evidence="9">MFS transporter</fullName>
    </submittedName>
</protein>
<keyword evidence="3" id="KW-1003">Cell membrane</keyword>
<keyword evidence="10" id="KW-1185">Reference proteome</keyword>
<comment type="caution">
    <text evidence="9">The sequence shown here is derived from an EMBL/GenBank/DDBJ whole genome shotgun (WGS) entry which is preliminary data.</text>
</comment>
<name>A0ABN1VY32_9ACTN</name>
<feature type="transmembrane region" description="Helical" evidence="8">
    <location>
        <begin position="184"/>
        <end position="204"/>
    </location>
</feature>
<gene>
    <name evidence="9" type="ORF">GCM10009665_16970</name>
</gene>
<feature type="compositionally biased region" description="Low complexity" evidence="7">
    <location>
        <begin position="439"/>
        <end position="450"/>
    </location>
</feature>
<keyword evidence="5 8" id="KW-1133">Transmembrane helix</keyword>
<evidence type="ECO:0000256" key="1">
    <source>
        <dbReference type="ARBA" id="ARBA00004651"/>
    </source>
</evidence>
<dbReference type="CDD" id="cd06173">
    <property type="entry name" value="MFS_MefA_like"/>
    <property type="match status" value="1"/>
</dbReference>
<evidence type="ECO:0000313" key="9">
    <source>
        <dbReference type="EMBL" id="GAA1227064.1"/>
    </source>
</evidence>
<organism evidence="9 10">
    <name type="scientific">Kitasatospora nipponensis</name>
    <dbReference type="NCBI Taxonomy" id="258049"/>
    <lineage>
        <taxon>Bacteria</taxon>
        <taxon>Bacillati</taxon>
        <taxon>Actinomycetota</taxon>
        <taxon>Actinomycetes</taxon>
        <taxon>Kitasatosporales</taxon>
        <taxon>Streptomycetaceae</taxon>
        <taxon>Kitasatospora</taxon>
    </lineage>
</organism>
<feature type="transmembrane region" description="Helical" evidence="8">
    <location>
        <begin position="64"/>
        <end position="85"/>
    </location>
</feature>
<dbReference type="SUPFAM" id="SSF103473">
    <property type="entry name" value="MFS general substrate transporter"/>
    <property type="match status" value="1"/>
</dbReference>
<feature type="region of interest" description="Disordered" evidence="7">
    <location>
        <begin position="426"/>
        <end position="450"/>
    </location>
</feature>
<dbReference type="InterPro" id="IPR036259">
    <property type="entry name" value="MFS_trans_sf"/>
</dbReference>
<evidence type="ECO:0000256" key="5">
    <source>
        <dbReference type="ARBA" id="ARBA00022989"/>
    </source>
</evidence>
<dbReference type="PANTHER" id="PTHR23513">
    <property type="entry name" value="INTEGRAL MEMBRANE EFFLUX PROTEIN-RELATED"/>
    <property type="match status" value="1"/>
</dbReference>
<feature type="transmembrane region" description="Helical" evidence="8">
    <location>
        <begin position="29"/>
        <end position="52"/>
    </location>
</feature>
<evidence type="ECO:0000256" key="6">
    <source>
        <dbReference type="ARBA" id="ARBA00023136"/>
    </source>
</evidence>
<reference evidence="9 10" key="1">
    <citation type="journal article" date="2019" name="Int. J. Syst. Evol. Microbiol.">
        <title>The Global Catalogue of Microorganisms (GCM) 10K type strain sequencing project: providing services to taxonomists for standard genome sequencing and annotation.</title>
        <authorList>
            <consortium name="The Broad Institute Genomics Platform"/>
            <consortium name="The Broad Institute Genome Sequencing Center for Infectious Disease"/>
            <person name="Wu L."/>
            <person name="Ma J."/>
        </authorList>
    </citation>
    <scope>NUCLEOTIDE SEQUENCE [LARGE SCALE GENOMIC DNA]</scope>
    <source>
        <strain evidence="9 10">JCM 13004</strain>
    </source>
</reference>
<feature type="transmembrane region" description="Helical" evidence="8">
    <location>
        <begin position="406"/>
        <end position="426"/>
    </location>
</feature>
<dbReference type="PANTHER" id="PTHR23513:SF6">
    <property type="entry name" value="MAJOR FACILITATOR SUPERFAMILY ASSOCIATED DOMAIN-CONTAINING PROTEIN"/>
    <property type="match status" value="1"/>
</dbReference>